<protein>
    <submittedName>
        <fullName evidence="2">DUF6205 family protein</fullName>
    </submittedName>
</protein>
<proteinExistence type="predicted"/>
<evidence type="ECO:0000256" key="1">
    <source>
        <dbReference type="SAM" id="MobiDB-lite"/>
    </source>
</evidence>
<comment type="caution">
    <text evidence="2">The sequence shown here is derived from an EMBL/GenBank/DDBJ whole genome shotgun (WGS) entry which is preliminary data.</text>
</comment>
<dbReference type="EMBL" id="JBHSIU010000111">
    <property type="protein sequence ID" value="MFC5007063.1"/>
    <property type="molecule type" value="Genomic_DNA"/>
</dbReference>
<sequence length="483" mass="51129">MSDETRVSGTIRITPPVPAHRLAGSEFVPGPAYDDELAVRLCISTTDRPSNADRAFPTEGYGAVQAAADEDGRMKDAHQLVPHLNRLLTLIGPGHDYDGVISCAGPDGDEDLWRVRIVDGAAIDEDADVVYPADWTAPAGPAVTCNADAARAWFHERMLAGARDADPEPAGDGPPFGAAHQPSHLLCRLLAVLGSGAAPQVWRCQPNVGVEVVETMNPLGVPDGGAVLVVTVAGVRLASKRLTAHDLIGSHRSSGDLTADGHGTGVHDLGSVAVAVLGRAAEIAAAVVQRYRTAQLAVPPFALEQAAVLLDALGELHRSTAQPWTVHRDPRHGQSPGSALRYRGGYERTMRQADRVLRRLIDREAAHRGGLCWHSIADFDRHGMPGITQVAVSSRSDDDSDVICWVVDRAGVSRWRLTRVGVDDGRFNADDGVAFGDTYSDAETARQAAELFEATSPTGPTDLGDTPVDGDPARGADSIVDDA</sequence>
<keyword evidence="3" id="KW-1185">Reference proteome</keyword>
<evidence type="ECO:0000313" key="3">
    <source>
        <dbReference type="Proteomes" id="UP001595912"/>
    </source>
</evidence>
<dbReference type="InterPro" id="IPR045779">
    <property type="entry name" value="DUF6205"/>
</dbReference>
<dbReference type="Proteomes" id="UP001595912">
    <property type="component" value="Unassembled WGS sequence"/>
</dbReference>
<name>A0ABV9WF45_9ACTN</name>
<gene>
    <name evidence="2" type="ORF">ACFPIJ_55815</name>
</gene>
<dbReference type="RefSeq" id="WP_380127714.1">
    <property type="nucleotide sequence ID" value="NZ_JBHSIU010000111.1"/>
</dbReference>
<dbReference type="Pfam" id="PF19708">
    <property type="entry name" value="DUF6205"/>
    <property type="match status" value="1"/>
</dbReference>
<evidence type="ECO:0000313" key="2">
    <source>
        <dbReference type="EMBL" id="MFC5007063.1"/>
    </source>
</evidence>
<organism evidence="2 3">
    <name type="scientific">Dactylosporangium cerinum</name>
    <dbReference type="NCBI Taxonomy" id="1434730"/>
    <lineage>
        <taxon>Bacteria</taxon>
        <taxon>Bacillati</taxon>
        <taxon>Actinomycetota</taxon>
        <taxon>Actinomycetes</taxon>
        <taxon>Micromonosporales</taxon>
        <taxon>Micromonosporaceae</taxon>
        <taxon>Dactylosporangium</taxon>
    </lineage>
</organism>
<accession>A0ABV9WF45</accession>
<reference evidence="3" key="1">
    <citation type="journal article" date="2019" name="Int. J. Syst. Evol. Microbiol.">
        <title>The Global Catalogue of Microorganisms (GCM) 10K type strain sequencing project: providing services to taxonomists for standard genome sequencing and annotation.</title>
        <authorList>
            <consortium name="The Broad Institute Genomics Platform"/>
            <consortium name="The Broad Institute Genome Sequencing Center for Infectious Disease"/>
            <person name="Wu L."/>
            <person name="Ma J."/>
        </authorList>
    </citation>
    <scope>NUCLEOTIDE SEQUENCE [LARGE SCALE GENOMIC DNA]</scope>
    <source>
        <strain evidence="3">CGMCC 4.7152</strain>
    </source>
</reference>
<feature type="region of interest" description="Disordered" evidence="1">
    <location>
        <begin position="452"/>
        <end position="483"/>
    </location>
</feature>